<evidence type="ECO:0000313" key="1">
    <source>
        <dbReference type="EMBL" id="CAG7615945.1"/>
    </source>
</evidence>
<keyword evidence="2" id="KW-1185">Reference proteome</keyword>
<proteinExistence type="predicted"/>
<evidence type="ECO:0000313" key="2">
    <source>
        <dbReference type="Proteomes" id="UP000730618"/>
    </source>
</evidence>
<name>A0ABM8VAA3_9BACL</name>
<protein>
    <submittedName>
        <fullName evidence="1">Uncharacterized protein</fullName>
    </submittedName>
</protein>
<organism evidence="1 2">
    <name type="scientific">Paenibacillus allorhizosphaerae</name>
    <dbReference type="NCBI Taxonomy" id="2849866"/>
    <lineage>
        <taxon>Bacteria</taxon>
        <taxon>Bacillati</taxon>
        <taxon>Bacillota</taxon>
        <taxon>Bacilli</taxon>
        <taxon>Bacillales</taxon>
        <taxon>Paenibacillaceae</taxon>
        <taxon>Paenibacillus</taxon>
    </lineage>
</organism>
<sequence>MKFHKYLEFAYHNALKYNPWDCTFFIPRTFRQTVDYKIHAWEN</sequence>
<dbReference type="EMBL" id="CAJVCE010000001">
    <property type="protein sequence ID" value="CAG7615945.1"/>
    <property type="molecule type" value="Genomic_DNA"/>
</dbReference>
<reference evidence="1 2" key="1">
    <citation type="submission" date="2021-06" db="EMBL/GenBank/DDBJ databases">
        <authorList>
            <person name="Criscuolo A."/>
        </authorList>
    </citation>
    <scope>NUCLEOTIDE SEQUENCE [LARGE SCALE GENOMIC DNA]</scope>
    <source>
        <strain evidence="2">CIP 111802</strain>
    </source>
</reference>
<dbReference type="Proteomes" id="UP000730618">
    <property type="component" value="Unassembled WGS sequence"/>
</dbReference>
<gene>
    <name evidence="1" type="ORF">PAECIP111802_00230</name>
</gene>
<comment type="caution">
    <text evidence="1">The sequence shown here is derived from an EMBL/GenBank/DDBJ whole genome shotgun (WGS) entry which is preliminary data.</text>
</comment>
<accession>A0ABM8VAA3</accession>